<dbReference type="GO" id="GO:0004715">
    <property type="term" value="F:non-membrane spanning protein tyrosine kinase activity"/>
    <property type="evidence" value="ECO:0007669"/>
    <property type="project" value="UniProtKB-EC"/>
</dbReference>
<sequence length="224" mass="25384">MFRTKSKKHMLHFYQQSGAILNEEFQRIKTNLEFSSFKENYRTFSFSSPEDGEGKTTTICHLALTMAREGKKVLLIDGNFKKPSLEKLFQIKSDIGLSNVILGQKKLVDTINTTEFEGLHLLTTGPYSNQIVKLIHSSAMNNLLLEAKRRFDFVLIDTEPILKAKSGKILSSKCDGTIMIVRNKKTNAQDLCEAKQALISYGANVLGVIYNDKRYGLLSRLKNR</sequence>
<dbReference type="GO" id="GO:0005886">
    <property type="term" value="C:plasma membrane"/>
    <property type="evidence" value="ECO:0007669"/>
    <property type="project" value="TreeGrafter"/>
</dbReference>
<evidence type="ECO:0000256" key="7">
    <source>
        <dbReference type="ARBA" id="ARBA00023137"/>
    </source>
</evidence>
<feature type="domain" description="AAA" evidence="9">
    <location>
        <begin position="46"/>
        <end position="172"/>
    </location>
</feature>
<dbReference type="OrthoDB" id="9794577at2"/>
<evidence type="ECO:0000256" key="3">
    <source>
        <dbReference type="ARBA" id="ARBA00022679"/>
    </source>
</evidence>
<comment type="similarity">
    <text evidence="1">Belongs to the CpsD/CapB family.</text>
</comment>
<dbReference type="EC" id="2.7.10.2" evidence="2"/>
<keyword evidence="3" id="KW-0808">Transferase</keyword>
<keyword evidence="7" id="KW-0829">Tyrosine-protein kinase</keyword>
<evidence type="ECO:0000256" key="1">
    <source>
        <dbReference type="ARBA" id="ARBA00007316"/>
    </source>
</evidence>
<evidence type="ECO:0000259" key="9">
    <source>
        <dbReference type="Pfam" id="PF13614"/>
    </source>
</evidence>
<protein>
    <recommendedName>
        <fullName evidence="2">non-specific protein-tyrosine kinase</fullName>
        <ecNumber evidence="2">2.7.10.2</ecNumber>
    </recommendedName>
</protein>
<name>A0A323TLX8_9BACI</name>
<evidence type="ECO:0000256" key="5">
    <source>
        <dbReference type="ARBA" id="ARBA00022777"/>
    </source>
</evidence>
<dbReference type="InterPro" id="IPR050445">
    <property type="entry name" value="Bact_polysacc_biosynth/exp"/>
</dbReference>
<dbReference type="RefSeq" id="WP_110608701.1">
    <property type="nucleotide sequence ID" value="NZ_PDOD01000001.1"/>
</dbReference>
<dbReference type="PANTHER" id="PTHR32309:SF13">
    <property type="entry name" value="FERRIC ENTEROBACTIN TRANSPORT PROTEIN FEPE"/>
    <property type="match status" value="1"/>
</dbReference>
<evidence type="ECO:0000256" key="2">
    <source>
        <dbReference type="ARBA" id="ARBA00011903"/>
    </source>
</evidence>
<comment type="catalytic activity">
    <reaction evidence="8">
        <text>L-tyrosyl-[protein] + ATP = O-phospho-L-tyrosyl-[protein] + ADP + H(+)</text>
        <dbReference type="Rhea" id="RHEA:10596"/>
        <dbReference type="Rhea" id="RHEA-COMP:10136"/>
        <dbReference type="Rhea" id="RHEA-COMP:20101"/>
        <dbReference type="ChEBI" id="CHEBI:15378"/>
        <dbReference type="ChEBI" id="CHEBI:30616"/>
        <dbReference type="ChEBI" id="CHEBI:46858"/>
        <dbReference type="ChEBI" id="CHEBI:61978"/>
        <dbReference type="ChEBI" id="CHEBI:456216"/>
        <dbReference type="EC" id="2.7.10.2"/>
    </reaction>
</comment>
<dbReference type="InterPro" id="IPR005702">
    <property type="entry name" value="Wzc-like_C"/>
</dbReference>
<evidence type="ECO:0000313" key="11">
    <source>
        <dbReference type="Proteomes" id="UP000248214"/>
    </source>
</evidence>
<dbReference type="SUPFAM" id="SSF52540">
    <property type="entry name" value="P-loop containing nucleoside triphosphate hydrolases"/>
    <property type="match status" value="1"/>
</dbReference>
<dbReference type="GO" id="GO:0005524">
    <property type="term" value="F:ATP binding"/>
    <property type="evidence" value="ECO:0007669"/>
    <property type="project" value="UniProtKB-KW"/>
</dbReference>
<organism evidence="10 11">
    <name type="scientific">Salipaludibacillus keqinensis</name>
    <dbReference type="NCBI Taxonomy" id="2045207"/>
    <lineage>
        <taxon>Bacteria</taxon>
        <taxon>Bacillati</taxon>
        <taxon>Bacillota</taxon>
        <taxon>Bacilli</taxon>
        <taxon>Bacillales</taxon>
        <taxon>Bacillaceae</taxon>
    </lineage>
</organism>
<dbReference type="InterPro" id="IPR025669">
    <property type="entry name" value="AAA_dom"/>
</dbReference>
<keyword evidence="4" id="KW-0547">Nucleotide-binding</keyword>
<dbReference type="AlphaFoldDB" id="A0A323TLX8"/>
<reference evidence="10 11" key="1">
    <citation type="submission" date="2017-10" db="EMBL/GenBank/DDBJ databases">
        <title>Bacillus sp. nov., a halophilic bacterium isolated from a Keqin Lake.</title>
        <authorList>
            <person name="Wang H."/>
        </authorList>
    </citation>
    <scope>NUCLEOTIDE SEQUENCE [LARGE SCALE GENOMIC DNA]</scope>
    <source>
        <strain evidence="10 11">KQ-12</strain>
    </source>
</reference>
<accession>A0A323TLX8</accession>
<keyword evidence="5 10" id="KW-0418">Kinase</keyword>
<dbReference type="CDD" id="cd05387">
    <property type="entry name" value="BY-kinase"/>
    <property type="match status" value="1"/>
</dbReference>
<dbReference type="PANTHER" id="PTHR32309">
    <property type="entry name" value="TYROSINE-PROTEIN KINASE"/>
    <property type="match status" value="1"/>
</dbReference>
<dbReference type="Gene3D" id="3.40.50.300">
    <property type="entry name" value="P-loop containing nucleotide triphosphate hydrolases"/>
    <property type="match status" value="1"/>
</dbReference>
<keyword evidence="11" id="KW-1185">Reference proteome</keyword>
<proteinExistence type="inferred from homology"/>
<evidence type="ECO:0000256" key="8">
    <source>
        <dbReference type="ARBA" id="ARBA00051245"/>
    </source>
</evidence>
<comment type="caution">
    <text evidence="10">The sequence shown here is derived from an EMBL/GenBank/DDBJ whole genome shotgun (WGS) entry which is preliminary data.</text>
</comment>
<dbReference type="EMBL" id="PDOD01000001">
    <property type="protein sequence ID" value="PYZ95066.1"/>
    <property type="molecule type" value="Genomic_DNA"/>
</dbReference>
<evidence type="ECO:0000256" key="6">
    <source>
        <dbReference type="ARBA" id="ARBA00022840"/>
    </source>
</evidence>
<dbReference type="NCBIfam" id="TIGR01007">
    <property type="entry name" value="eps_fam"/>
    <property type="match status" value="1"/>
</dbReference>
<evidence type="ECO:0000313" key="10">
    <source>
        <dbReference type="EMBL" id="PYZ95066.1"/>
    </source>
</evidence>
<gene>
    <name evidence="10" type="ORF">CR194_06005</name>
</gene>
<dbReference type="Proteomes" id="UP000248214">
    <property type="component" value="Unassembled WGS sequence"/>
</dbReference>
<evidence type="ECO:0000256" key="4">
    <source>
        <dbReference type="ARBA" id="ARBA00022741"/>
    </source>
</evidence>
<dbReference type="Pfam" id="PF13614">
    <property type="entry name" value="AAA_31"/>
    <property type="match status" value="1"/>
</dbReference>
<dbReference type="InterPro" id="IPR027417">
    <property type="entry name" value="P-loop_NTPase"/>
</dbReference>
<keyword evidence="6" id="KW-0067">ATP-binding</keyword>